<gene>
    <name evidence="2" type="ORF">NPIL_151811</name>
</gene>
<keyword evidence="3" id="KW-1185">Reference proteome</keyword>
<proteinExistence type="predicted"/>
<feature type="region of interest" description="Disordered" evidence="1">
    <location>
        <begin position="1"/>
        <end position="26"/>
    </location>
</feature>
<dbReference type="EMBL" id="BMAW01016703">
    <property type="protein sequence ID" value="GFT50389.1"/>
    <property type="molecule type" value="Genomic_DNA"/>
</dbReference>
<dbReference type="Proteomes" id="UP000887013">
    <property type="component" value="Unassembled WGS sequence"/>
</dbReference>
<reference evidence="2" key="1">
    <citation type="submission" date="2020-08" db="EMBL/GenBank/DDBJ databases">
        <title>Multicomponent nature underlies the extraordinary mechanical properties of spider dragline silk.</title>
        <authorList>
            <person name="Kono N."/>
            <person name="Nakamura H."/>
            <person name="Mori M."/>
            <person name="Yoshida Y."/>
            <person name="Ohtoshi R."/>
            <person name="Malay A.D."/>
            <person name="Moran D.A.P."/>
            <person name="Tomita M."/>
            <person name="Numata K."/>
            <person name="Arakawa K."/>
        </authorList>
    </citation>
    <scope>NUCLEOTIDE SEQUENCE</scope>
</reference>
<evidence type="ECO:0000313" key="3">
    <source>
        <dbReference type="Proteomes" id="UP000887013"/>
    </source>
</evidence>
<dbReference type="AlphaFoldDB" id="A0A8X6P5P3"/>
<protein>
    <submittedName>
        <fullName evidence="2">Uncharacterized protein</fullName>
    </submittedName>
</protein>
<evidence type="ECO:0000313" key="2">
    <source>
        <dbReference type="EMBL" id="GFT50389.1"/>
    </source>
</evidence>
<name>A0A8X6P5P3_NEPPI</name>
<evidence type="ECO:0000256" key="1">
    <source>
        <dbReference type="SAM" id="MobiDB-lite"/>
    </source>
</evidence>
<comment type="caution">
    <text evidence="2">The sequence shown here is derived from an EMBL/GenBank/DDBJ whole genome shotgun (WGS) entry which is preliminary data.</text>
</comment>
<accession>A0A8X6P5P3</accession>
<organism evidence="2 3">
    <name type="scientific">Nephila pilipes</name>
    <name type="common">Giant wood spider</name>
    <name type="synonym">Nephila maculata</name>
    <dbReference type="NCBI Taxonomy" id="299642"/>
    <lineage>
        <taxon>Eukaryota</taxon>
        <taxon>Metazoa</taxon>
        <taxon>Ecdysozoa</taxon>
        <taxon>Arthropoda</taxon>
        <taxon>Chelicerata</taxon>
        <taxon>Arachnida</taxon>
        <taxon>Araneae</taxon>
        <taxon>Araneomorphae</taxon>
        <taxon>Entelegynae</taxon>
        <taxon>Araneoidea</taxon>
        <taxon>Nephilidae</taxon>
        <taxon>Nephila</taxon>
    </lineage>
</organism>
<sequence>MANGNGPHNSKLRSSNNGQNTKRQTFISFGGNSVGYIAKRENPHRNFKMATLETKACFCFQRGTSTTDSVHEKLASTYLSDITTALPNDSRNAMKSLQDILRICFFVRENEPKICHRQA</sequence>